<dbReference type="RefSeq" id="WP_041423220.1">
    <property type="nucleotide sequence ID" value="NZ_CP090428.1"/>
</dbReference>
<dbReference type="EMBL" id="PPVL01000003">
    <property type="protein sequence ID" value="NNI78591.1"/>
    <property type="molecule type" value="Genomic_DNA"/>
</dbReference>
<comment type="caution">
    <text evidence="1">The sequence shown here is derived from an EMBL/GenBank/DDBJ whole genome shotgun (WGS) entry which is preliminary data.</text>
</comment>
<evidence type="ECO:0000313" key="1">
    <source>
        <dbReference type="EMBL" id="NNI78591.1"/>
    </source>
</evidence>
<dbReference type="AlphaFoldDB" id="A0A849CGM1"/>
<evidence type="ECO:0000313" key="2">
    <source>
        <dbReference type="Proteomes" id="UP000540079"/>
    </source>
</evidence>
<protein>
    <submittedName>
        <fullName evidence="1">Uncharacterized protein</fullName>
    </submittedName>
</protein>
<organism evidence="1 2">
    <name type="scientific">Pasteurella multocida</name>
    <dbReference type="NCBI Taxonomy" id="747"/>
    <lineage>
        <taxon>Bacteria</taxon>
        <taxon>Pseudomonadati</taxon>
        <taxon>Pseudomonadota</taxon>
        <taxon>Gammaproteobacteria</taxon>
        <taxon>Pasteurellales</taxon>
        <taxon>Pasteurellaceae</taxon>
        <taxon>Pasteurella</taxon>
    </lineage>
</organism>
<name>A0A849CGM1_PASMD</name>
<sequence>MSKLPLFILQVARRIPVEKVINRNTIGRHESKKSTKPKPSIKKAELDCRHLCGKLTPMEFIKVFCKKEGKNNG</sequence>
<accession>A0A849CGM1</accession>
<proteinExistence type="predicted"/>
<gene>
    <name evidence="1" type="ORF">C2800_03995</name>
</gene>
<reference evidence="1 2" key="1">
    <citation type="journal article" date="2018" name="Front. Microbiol.">
        <title>Genetic and Phylogenetic Characteristics of Pasteurella multocida Isolates From Different Host Species.</title>
        <authorList>
            <person name="Peng Z."/>
            <person name="Liang W."/>
            <person name="Wang F."/>
            <person name="Xu Z."/>
            <person name="Xie Z."/>
            <person name="Lian Z."/>
            <person name="Hua L."/>
            <person name="Zhou R."/>
            <person name="Chen H."/>
            <person name="Wu B."/>
        </authorList>
    </citation>
    <scope>NUCLEOTIDE SEQUENCE [LARGE SCALE GENOMIC DNA]</scope>
    <source>
        <strain evidence="1 2">HNA06</strain>
    </source>
</reference>
<dbReference type="Proteomes" id="UP000540079">
    <property type="component" value="Unassembled WGS sequence"/>
</dbReference>